<dbReference type="PROSITE" id="PS51257">
    <property type="entry name" value="PROKAR_LIPOPROTEIN"/>
    <property type="match status" value="1"/>
</dbReference>
<evidence type="ECO:0000313" key="3">
    <source>
        <dbReference type="EMBL" id="AJP49705.1"/>
    </source>
</evidence>
<dbReference type="EMBL" id="CP010554">
    <property type="protein sequence ID" value="AJP49705.1"/>
    <property type="molecule type" value="Genomic_DNA"/>
</dbReference>
<dbReference type="AlphaFoldDB" id="A0A0C5JCZ3"/>
<dbReference type="KEGG" id="rbu:PG1C_13925"/>
<reference evidence="3 4" key="1">
    <citation type="journal article" date="2015" name="Genome Announc.">
        <title>Complete Genome Sequence of a Novel Bacterium within the Family Rhodocyclaceae That Degrades Polycyclic Aromatic Hydrocarbons.</title>
        <authorList>
            <person name="Singleton D.R."/>
            <person name="Dickey A.N."/>
            <person name="Scholl E.H."/>
            <person name="Wright F.A."/>
            <person name="Aitken M.D."/>
        </authorList>
    </citation>
    <scope>NUCLEOTIDE SEQUENCE [LARGE SCALE GENOMIC DNA]</scope>
    <source>
        <strain evidence="4">PG1-Ca6</strain>
    </source>
</reference>
<dbReference type="InterPro" id="IPR014004">
    <property type="entry name" value="Transpt-assoc_nodulatn_dom_bac"/>
</dbReference>
<organism evidence="3 4">
    <name type="scientific">Rugosibacter aromaticivorans</name>
    <dbReference type="NCBI Taxonomy" id="1565605"/>
    <lineage>
        <taxon>Bacteria</taxon>
        <taxon>Pseudomonadati</taxon>
        <taxon>Pseudomonadota</taxon>
        <taxon>Betaproteobacteria</taxon>
        <taxon>Nitrosomonadales</taxon>
        <taxon>Sterolibacteriaceae</taxon>
        <taxon>Rugosibacter</taxon>
    </lineage>
</organism>
<keyword evidence="4" id="KW-1185">Reference proteome</keyword>
<accession>A0A0C5JCZ3</accession>
<feature type="signal peptide" evidence="1">
    <location>
        <begin position="1"/>
        <end position="22"/>
    </location>
</feature>
<evidence type="ECO:0000259" key="2">
    <source>
        <dbReference type="PROSITE" id="PS50914"/>
    </source>
</evidence>
<keyword evidence="1" id="KW-0732">Signal</keyword>
<dbReference type="InterPro" id="IPR007055">
    <property type="entry name" value="BON_dom"/>
</dbReference>
<dbReference type="InterPro" id="IPR051686">
    <property type="entry name" value="Lipoprotein_DolP"/>
</dbReference>
<name>A0A0C5JCZ3_9PROT</name>
<dbReference type="PROSITE" id="PS50914">
    <property type="entry name" value="BON"/>
    <property type="match status" value="1"/>
</dbReference>
<dbReference type="Proteomes" id="UP000061603">
    <property type="component" value="Chromosome"/>
</dbReference>
<proteinExistence type="predicted"/>
<dbReference type="SMART" id="SM00749">
    <property type="entry name" value="BON"/>
    <property type="match status" value="1"/>
</dbReference>
<gene>
    <name evidence="3" type="ORF">PG1C_13925</name>
</gene>
<evidence type="ECO:0000256" key="1">
    <source>
        <dbReference type="SAM" id="SignalP"/>
    </source>
</evidence>
<feature type="chain" id="PRO_5002189636" evidence="1">
    <location>
        <begin position="23"/>
        <end position="145"/>
    </location>
</feature>
<dbReference type="Pfam" id="PF04972">
    <property type="entry name" value="BON"/>
    <property type="match status" value="1"/>
</dbReference>
<feature type="domain" description="BON" evidence="2">
    <location>
        <begin position="75"/>
        <end position="143"/>
    </location>
</feature>
<protein>
    <submittedName>
        <fullName evidence="3">Transporter</fullName>
    </submittedName>
</protein>
<dbReference type="Gene3D" id="3.30.1340.30">
    <property type="match status" value="1"/>
</dbReference>
<sequence length="145" mass="14974">MKGTRMKAIGNSKLICISVLLAAGLMACDKPGSAEVAGKKIDQTVDEAGKKIGETIDEAGKKLDEKSVKTGLAIDDAEISVKVKAAIFAEPGLKTLQISVDTVKGVVTLSGSVDSLPSSDRAEALASAVAGVKKVENRLVPKLVR</sequence>
<evidence type="ECO:0000313" key="4">
    <source>
        <dbReference type="Proteomes" id="UP000061603"/>
    </source>
</evidence>
<dbReference type="HOGENOM" id="CLU_121933_0_0_4"/>
<dbReference type="PANTHER" id="PTHR34606:SF16">
    <property type="entry name" value="BON DOMAIN-CONTAINING PROTEIN"/>
    <property type="match status" value="1"/>
</dbReference>
<dbReference type="STRING" id="1565605.PG1C_13925"/>
<dbReference type="PANTHER" id="PTHR34606">
    <property type="entry name" value="BON DOMAIN-CONTAINING PROTEIN"/>
    <property type="match status" value="1"/>
</dbReference>